<evidence type="ECO:0000259" key="7">
    <source>
        <dbReference type="PROSITE" id="PS51094"/>
    </source>
</evidence>
<dbReference type="PANTHER" id="PTHR36203">
    <property type="entry name" value="ASCORBATE-SPECIFIC PTS SYSTEM EIIA COMPONENT"/>
    <property type="match status" value="1"/>
</dbReference>
<evidence type="ECO:0000256" key="4">
    <source>
        <dbReference type="ARBA" id="ARBA00022679"/>
    </source>
</evidence>
<evidence type="ECO:0000256" key="3">
    <source>
        <dbReference type="ARBA" id="ARBA00022490"/>
    </source>
</evidence>
<dbReference type="InterPro" id="IPR016152">
    <property type="entry name" value="PTrfase/Anion_transptr"/>
</dbReference>
<evidence type="ECO:0000256" key="5">
    <source>
        <dbReference type="ARBA" id="ARBA00022683"/>
    </source>
</evidence>
<dbReference type="RefSeq" id="WP_106925536.1">
    <property type="nucleotide sequence ID" value="NZ_CABMMU010000004.1"/>
</dbReference>
<keyword evidence="5" id="KW-0598">Phosphotransferase system</keyword>
<keyword evidence="6" id="KW-0418">Kinase</keyword>
<gene>
    <name evidence="8" type="primary">cmtB</name>
    <name evidence="8" type="ORF">C8256_07825</name>
</gene>
<dbReference type="PROSITE" id="PS51094">
    <property type="entry name" value="PTS_EIIA_TYPE_2"/>
    <property type="match status" value="1"/>
</dbReference>
<dbReference type="Proteomes" id="UP000240892">
    <property type="component" value="Unassembled WGS sequence"/>
</dbReference>
<accession>A0A2T2Y4R7</accession>
<dbReference type="SUPFAM" id="SSF55804">
    <property type="entry name" value="Phoshotransferase/anion transport protein"/>
    <property type="match status" value="1"/>
</dbReference>
<keyword evidence="2" id="KW-0813">Transport</keyword>
<evidence type="ECO:0000313" key="9">
    <source>
        <dbReference type="Proteomes" id="UP000240892"/>
    </source>
</evidence>
<dbReference type="InterPro" id="IPR051351">
    <property type="entry name" value="Ascorbate-PTS_EIIA_comp"/>
</dbReference>
<proteinExistence type="predicted"/>
<sequence length="154" mass="17040">MPTLSNWLNKNKVQYVQSVSDWKEAIQIAGRPLLDEGAISPVYIDSIIKQKEEIGPYFVIAPRIAMPHTRPEQGAMALGLSIVKLGQAVEFNSEENDPVDAIFMFSAPDSNSHIEMISQLAEVLSDDEVMQQIFNTQTTEELQAILLGETSSSC</sequence>
<dbReference type="InterPro" id="IPR002178">
    <property type="entry name" value="PTS_EIIA_type-2_dom"/>
</dbReference>
<dbReference type="Pfam" id="PF00359">
    <property type="entry name" value="PTS_EIIA_2"/>
    <property type="match status" value="1"/>
</dbReference>
<evidence type="ECO:0000256" key="2">
    <source>
        <dbReference type="ARBA" id="ARBA00022448"/>
    </source>
</evidence>
<organism evidence="8 9">
    <name type="scientific">Kluyvera genomosp. 2</name>
    <dbReference type="NCBI Taxonomy" id="2774054"/>
    <lineage>
        <taxon>Bacteria</taxon>
        <taxon>Pseudomonadati</taxon>
        <taxon>Pseudomonadota</taxon>
        <taxon>Gammaproteobacteria</taxon>
        <taxon>Enterobacterales</taxon>
        <taxon>Enterobacteriaceae</taxon>
        <taxon>Kluyvera</taxon>
    </lineage>
</organism>
<dbReference type="PANTHER" id="PTHR36203:SF4">
    <property type="entry name" value="MANNITOL-SPECIFIC CRYPTIC PHOSPHOTRANSFERASE ENZYME IIA COMPONENT"/>
    <property type="match status" value="1"/>
</dbReference>
<keyword evidence="4" id="KW-0808">Transferase</keyword>
<dbReference type="GO" id="GO:0016301">
    <property type="term" value="F:kinase activity"/>
    <property type="evidence" value="ECO:0007669"/>
    <property type="project" value="UniProtKB-KW"/>
</dbReference>
<name>A0A2T2Y4R7_9ENTR</name>
<evidence type="ECO:0000313" key="8">
    <source>
        <dbReference type="EMBL" id="PSR47536.1"/>
    </source>
</evidence>
<evidence type="ECO:0000256" key="6">
    <source>
        <dbReference type="ARBA" id="ARBA00022777"/>
    </source>
</evidence>
<comment type="subcellular location">
    <subcellularLocation>
        <location evidence="1">Cytoplasm</location>
    </subcellularLocation>
</comment>
<reference evidence="8 9" key="1">
    <citation type="submission" date="2018-03" db="EMBL/GenBank/DDBJ databases">
        <title>First report of an OXA-48+CTX-M-M-producing Kluyvera ascorbata clone recovered from patients admitted in a University Hospital in Madrid, Spain.</title>
        <authorList>
            <person name="Hernandez-Garcia M."/>
            <person name="Leon-Sampedro R."/>
            <person name="Perez-Viso B."/>
            <person name="Morosini M.I."/>
            <person name="Lopez-Fresnena N."/>
            <person name="Coque T.M."/>
            <person name="Bonten M."/>
            <person name="Malhotra-Kumar S."/>
            <person name="Ruiz-Garbajosa P."/>
            <person name="Canton R."/>
        </authorList>
    </citation>
    <scope>NUCLEOTIDE SEQUENCE [LARGE SCALE GENOMIC DNA]</scope>
    <source>
        <strain evidence="8 9">KA2</strain>
    </source>
</reference>
<dbReference type="GO" id="GO:0005737">
    <property type="term" value="C:cytoplasm"/>
    <property type="evidence" value="ECO:0007669"/>
    <property type="project" value="UniProtKB-SubCell"/>
</dbReference>
<dbReference type="CDD" id="cd00211">
    <property type="entry name" value="PTS_IIA_fru"/>
    <property type="match status" value="1"/>
</dbReference>
<keyword evidence="9" id="KW-1185">Reference proteome</keyword>
<dbReference type="AlphaFoldDB" id="A0A2T2Y4R7"/>
<keyword evidence="3" id="KW-0963">Cytoplasm</keyword>
<protein>
    <submittedName>
        <fullName evidence="8">PTS mannitol transporter subunit IIA</fullName>
    </submittedName>
</protein>
<evidence type="ECO:0000256" key="1">
    <source>
        <dbReference type="ARBA" id="ARBA00004496"/>
    </source>
</evidence>
<dbReference type="GO" id="GO:0009401">
    <property type="term" value="P:phosphoenolpyruvate-dependent sugar phosphotransferase system"/>
    <property type="evidence" value="ECO:0007669"/>
    <property type="project" value="UniProtKB-KW"/>
</dbReference>
<comment type="caution">
    <text evidence="8">The sequence shown here is derived from an EMBL/GenBank/DDBJ whole genome shotgun (WGS) entry which is preliminary data.</text>
</comment>
<dbReference type="EMBL" id="PYHO01000004">
    <property type="protein sequence ID" value="PSR47536.1"/>
    <property type="molecule type" value="Genomic_DNA"/>
</dbReference>
<feature type="domain" description="PTS EIIA type-2" evidence="7">
    <location>
        <begin position="6"/>
        <end position="149"/>
    </location>
</feature>
<dbReference type="Gene3D" id="3.40.930.10">
    <property type="entry name" value="Mannitol-specific EII, Chain A"/>
    <property type="match status" value="1"/>
</dbReference>